<feature type="binding site" evidence="7">
    <location>
        <position position="283"/>
    </location>
    <ligand>
        <name>Zn(2+)</name>
        <dbReference type="ChEBI" id="CHEBI:29105"/>
        <label>2</label>
    </ligand>
</feature>
<dbReference type="InterPro" id="IPR036264">
    <property type="entry name" value="Bact_exopeptidase_dim_dom"/>
</dbReference>
<comment type="similarity">
    <text evidence="1">Belongs to the peptidase M20A family.</text>
</comment>
<evidence type="ECO:0000256" key="3">
    <source>
        <dbReference type="ARBA" id="ARBA00022723"/>
    </source>
</evidence>
<dbReference type="SUPFAM" id="SSF53187">
    <property type="entry name" value="Zn-dependent exopeptidases"/>
    <property type="match status" value="1"/>
</dbReference>
<dbReference type="Gene3D" id="1.10.150.900">
    <property type="match status" value="1"/>
</dbReference>
<evidence type="ECO:0000256" key="1">
    <source>
        <dbReference type="ARBA" id="ARBA00006247"/>
    </source>
</evidence>
<dbReference type="InterPro" id="IPR001261">
    <property type="entry name" value="ArgE/DapE_CS"/>
</dbReference>
<evidence type="ECO:0000256" key="2">
    <source>
        <dbReference type="ARBA" id="ARBA00022670"/>
    </source>
</evidence>
<dbReference type="InterPro" id="IPR002933">
    <property type="entry name" value="Peptidase_M20"/>
</dbReference>
<dbReference type="InterPro" id="IPR011650">
    <property type="entry name" value="Peptidase_M20_dimer"/>
</dbReference>
<gene>
    <name evidence="9" type="ORF">EDB92DRAFT_1985444</name>
</gene>
<feature type="active site" evidence="6">
    <location>
        <position position="175"/>
    </location>
</feature>
<evidence type="ECO:0000259" key="8">
    <source>
        <dbReference type="Pfam" id="PF07687"/>
    </source>
</evidence>
<dbReference type="GO" id="GO:0051603">
    <property type="term" value="P:proteolysis involved in protein catabolic process"/>
    <property type="evidence" value="ECO:0007669"/>
    <property type="project" value="TreeGrafter"/>
</dbReference>
<evidence type="ECO:0000313" key="10">
    <source>
        <dbReference type="Proteomes" id="UP001201163"/>
    </source>
</evidence>
<dbReference type="InterPro" id="IPR017141">
    <property type="entry name" value="Pept_M20_carboxypep"/>
</dbReference>
<dbReference type="PANTHER" id="PTHR45962">
    <property type="entry name" value="N-FATTY-ACYL-AMINO ACID SYNTHASE/HYDROLASE PM20D1"/>
    <property type="match status" value="1"/>
</dbReference>
<organism evidence="9 10">
    <name type="scientific">Lactarius akahatsu</name>
    <dbReference type="NCBI Taxonomy" id="416441"/>
    <lineage>
        <taxon>Eukaryota</taxon>
        <taxon>Fungi</taxon>
        <taxon>Dikarya</taxon>
        <taxon>Basidiomycota</taxon>
        <taxon>Agaricomycotina</taxon>
        <taxon>Agaricomycetes</taxon>
        <taxon>Russulales</taxon>
        <taxon>Russulaceae</taxon>
        <taxon>Lactarius</taxon>
    </lineage>
</organism>
<keyword evidence="10" id="KW-1185">Reference proteome</keyword>
<feature type="binding site" evidence="7">
    <location>
        <position position="173"/>
    </location>
    <ligand>
        <name>Zn(2+)</name>
        <dbReference type="ChEBI" id="CHEBI:29105"/>
        <label>2</label>
    </ligand>
</feature>
<name>A0AAD4LSG6_9AGAM</name>
<dbReference type="InterPro" id="IPR047177">
    <property type="entry name" value="Pept_M20A"/>
</dbReference>
<dbReference type="Gene3D" id="3.40.630.10">
    <property type="entry name" value="Zn peptidases"/>
    <property type="match status" value="1"/>
</dbReference>
<keyword evidence="5 7" id="KW-0862">Zinc</keyword>
<dbReference type="PROSITE" id="PS00758">
    <property type="entry name" value="ARGE_DAPE_CPG2_1"/>
    <property type="match status" value="1"/>
</dbReference>
<dbReference type="GO" id="GO:0000328">
    <property type="term" value="C:fungal-type vacuole lumen"/>
    <property type="evidence" value="ECO:0007669"/>
    <property type="project" value="TreeGrafter"/>
</dbReference>
<dbReference type="Gene3D" id="3.30.70.360">
    <property type="match status" value="1"/>
</dbReference>
<feature type="active site" description="Proton acceptor" evidence="6">
    <location>
        <position position="242"/>
    </location>
</feature>
<feature type="domain" description="Peptidase M20 dimerisation" evidence="8">
    <location>
        <begin position="301"/>
        <end position="456"/>
    </location>
</feature>
<evidence type="ECO:0000256" key="6">
    <source>
        <dbReference type="PIRSR" id="PIRSR037217-1"/>
    </source>
</evidence>
<sequence>MANWAEKDILPATVPVPQRRPQWSKWRVYGLITLLATPVVLRCATHLGPFLPGRGFARLNDANICPQADALYPDRNAPLWERLGNDFSQDAFTLRAVEWLGGAVRVPTESYDKMGPVGVDERWEAFGPFHDYLLRSFPLTHETLTLTKVNTYGLLYEWKGSDDTLKPLLLAAHQDVVPVDPKTVDQWKFPPYSGHYDGESIWGRGSTDDKSGLIGIYSSVETLLEKGFKPTRTIVLAFGFDEEASGLQASTTLLLAPRLGGAQSLSQALLKRYGEDSFALLVDEGVGFSDVGGSVIAVPGIAEKGYIDAMVTVSTAGGHSSIPPPHTSIGILSRLLVEFEANPIKPQLDRDTPIYRTVQCVGQHAKEFPAHLRALIKTSAHSDRALRKLEAELIKDPAYKSLIGTTQAIDLIQGGVKSNALPEEVWAVVNHRIATQSSVSVVQQRDTDLLKQLAKEFNLTFTAFGSDITPKGTPTAGRLTLTDAWGTSLEPAPVTPTEDSVPWRLLSGTIKAVYNAHRGLEGADNIFVSPGIMSGNTDTRYYWKLTPHIVRYSHQGGVDISTIHSVNEHIGANDFVEMIRFFTTLILNVDEATTL</sequence>
<accession>A0AAD4LSG6</accession>
<evidence type="ECO:0000313" key="9">
    <source>
        <dbReference type="EMBL" id="KAH9000507.1"/>
    </source>
</evidence>
<evidence type="ECO:0000256" key="4">
    <source>
        <dbReference type="ARBA" id="ARBA00022801"/>
    </source>
</evidence>
<dbReference type="Pfam" id="PF01546">
    <property type="entry name" value="Peptidase_M20"/>
    <property type="match status" value="1"/>
</dbReference>
<dbReference type="GO" id="GO:0046872">
    <property type="term" value="F:metal ion binding"/>
    <property type="evidence" value="ECO:0007669"/>
    <property type="project" value="UniProtKB-KW"/>
</dbReference>
<keyword evidence="3 7" id="KW-0479">Metal-binding</keyword>
<comment type="caution">
    <text evidence="9">The sequence shown here is derived from an EMBL/GenBank/DDBJ whole genome shotgun (WGS) entry which is preliminary data.</text>
</comment>
<dbReference type="EMBL" id="JAKELL010000002">
    <property type="protein sequence ID" value="KAH9000507.1"/>
    <property type="molecule type" value="Genomic_DNA"/>
</dbReference>
<feature type="binding site" evidence="7">
    <location>
        <position position="564"/>
    </location>
    <ligand>
        <name>Zn(2+)</name>
        <dbReference type="ChEBI" id="CHEBI:29105"/>
        <label>1</label>
    </ligand>
</feature>
<reference evidence="9" key="1">
    <citation type="submission" date="2022-01" db="EMBL/GenBank/DDBJ databases">
        <title>Comparative genomics reveals a dynamic genome evolution in the ectomycorrhizal milk-cap (Lactarius) mushrooms.</title>
        <authorList>
            <consortium name="DOE Joint Genome Institute"/>
            <person name="Lebreton A."/>
            <person name="Tang N."/>
            <person name="Kuo A."/>
            <person name="LaButti K."/>
            <person name="Drula E."/>
            <person name="Barry K."/>
            <person name="Clum A."/>
            <person name="Lipzen A."/>
            <person name="Mousain D."/>
            <person name="Ng V."/>
            <person name="Wang R."/>
            <person name="Wang X."/>
            <person name="Dai Y."/>
            <person name="Henrissat B."/>
            <person name="Grigoriev I.V."/>
            <person name="Guerin-Laguette A."/>
            <person name="Yu F."/>
            <person name="Martin F.M."/>
        </authorList>
    </citation>
    <scope>NUCLEOTIDE SEQUENCE</scope>
    <source>
        <strain evidence="9">QP</strain>
    </source>
</reference>
<dbReference type="Proteomes" id="UP001201163">
    <property type="component" value="Unassembled WGS sequence"/>
</dbReference>
<feature type="binding site" evidence="7">
    <location>
        <position position="243"/>
    </location>
    <ligand>
        <name>Zn(2+)</name>
        <dbReference type="ChEBI" id="CHEBI:29105"/>
        <label>1</label>
    </ligand>
</feature>
<dbReference type="PIRSF" id="PIRSF037217">
    <property type="entry name" value="Carboxypeptidase_S"/>
    <property type="match status" value="1"/>
</dbReference>
<keyword evidence="4" id="KW-0378">Hydrolase</keyword>
<dbReference type="Pfam" id="PF07687">
    <property type="entry name" value="M20_dimer"/>
    <property type="match status" value="1"/>
</dbReference>
<dbReference type="PROSITE" id="PS00759">
    <property type="entry name" value="ARGE_DAPE_CPG2_2"/>
    <property type="match status" value="1"/>
</dbReference>
<evidence type="ECO:0000256" key="7">
    <source>
        <dbReference type="PIRSR" id="PIRSR037217-2"/>
    </source>
</evidence>
<dbReference type="SUPFAM" id="SSF55031">
    <property type="entry name" value="Bacterial exopeptidase dimerisation domain"/>
    <property type="match status" value="1"/>
</dbReference>
<feature type="binding site" evidence="7">
    <location>
        <position position="208"/>
    </location>
    <ligand>
        <name>Zn(2+)</name>
        <dbReference type="ChEBI" id="CHEBI:29105"/>
        <label>1</label>
    </ligand>
</feature>
<proteinExistence type="inferred from homology"/>
<evidence type="ECO:0000256" key="5">
    <source>
        <dbReference type="ARBA" id="ARBA00022833"/>
    </source>
</evidence>
<protein>
    <recommendedName>
        <fullName evidence="8">Peptidase M20 dimerisation domain-containing protein</fullName>
    </recommendedName>
</protein>
<keyword evidence="2" id="KW-0645">Protease</keyword>
<dbReference type="GO" id="GO:0004181">
    <property type="term" value="F:metallocarboxypeptidase activity"/>
    <property type="evidence" value="ECO:0007669"/>
    <property type="project" value="InterPro"/>
</dbReference>
<feature type="binding site" evidence="7">
    <location>
        <position position="208"/>
    </location>
    <ligand>
        <name>Zn(2+)</name>
        <dbReference type="ChEBI" id="CHEBI:29105"/>
        <label>2</label>
    </ligand>
</feature>
<dbReference type="AlphaFoldDB" id="A0AAD4LSG6"/>
<dbReference type="CDD" id="cd05674">
    <property type="entry name" value="M20_yscS"/>
    <property type="match status" value="1"/>
</dbReference>
<dbReference type="PANTHER" id="PTHR45962:SF1">
    <property type="entry name" value="N-FATTY-ACYL-AMINO ACID SYNTHASE_HYDROLASE PM20D1"/>
    <property type="match status" value="1"/>
</dbReference>